<comment type="caution">
    <text evidence="2">The sequence shown here is derived from an EMBL/GenBank/DDBJ whole genome shotgun (WGS) entry which is preliminary data.</text>
</comment>
<evidence type="ECO:0000313" key="2">
    <source>
        <dbReference type="EMBL" id="KCZ99362.1"/>
    </source>
</evidence>
<name>A0A062VME6_9PROT</name>
<dbReference type="Proteomes" id="UP000027100">
    <property type="component" value="Unassembled WGS sequence"/>
</dbReference>
<gene>
    <name evidence="2" type="ORF">HPO_05482</name>
</gene>
<keyword evidence="1" id="KW-1133">Transmembrane helix</keyword>
<reference evidence="2 3" key="1">
    <citation type="journal article" date="2014" name="Antonie Van Leeuwenhoek">
        <title>Hyphomonas beringensis sp. nov. and Hyphomonas chukchiensis sp. nov., isolated from surface seawater of the Bering Sea and Chukchi Sea.</title>
        <authorList>
            <person name="Li C."/>
            <person name="Lai Q."/>
            <person name="Li G."/>
            <person name="Dong C."/>
            <person name="Wang J."/>
            <person name="Liao Y."/>
            <person name="Shao Z."/>
        </authorList>
    </citation>
    <scope>NUCLEOTIDE SEQUENCE [LARGE SCALE GENOMIC DNA]</scope>
    <source>
        <strain evidence="2 3">PS728</strain>
    </source>
</reference>
<dbReference type="RefSeq" id="WP_035595578.1">
    <property type="nucleotide sequence ID" value="NZ_ARYM01000005.1"/>
</dbReference>
<keyword evidence="3" id="KW-1185">Reference proteome</keyword>
<evidence type="ECO:0000313" key="3">
    <source>
        <dbReference type="Proteomes" id="UP000027100"/>
    </source>
</evidence>
<feature type="transmembrane region" description="Helical" evidence="1">
    <location>
        <begin position="20"/>
        <end position="38"/>
    </location>
</feature>
<dbReference type="PATRIC" id="fig|1280954.3.peg.1118"/>
<dbReference type="STRING" id="1280954.HPO_05482"/>
<keyword evidence="1" id="KW-0812">Transmembrane</keyword>
<dbReference type="AlphaFoldDB" id="A0A062VME6"/>
<protein>
    <submittedName>
        <fullName evidence="2">Uncharacterized protein</fullName>
    </submittedName>
</protein>
<dbReference type="EMBL" id="ARYM01000005">
    <property type="protein sequence ID" value="KCZ99362.1"/>
    <property type="molecule type" value="Genomic_DNA"/>
</dbReference>
<accession>A0A062VME6</accession>
<evidence type="ECO:0000256" key="1">
    <source>
        <dbReference type="SAM" id="Phobius"/>
    </source>
</evidence>
<organism evidence="2 3">
    <name type="scientific">Hyphomonas polymorpha PS728</name>
    <dbReference type="NCBI Taxonomy" id="1280954"/>
    <lineage>
        <taxon>Bacteria</taxon>
        <taxon>Pseudomonadati</taxon>
        <taxon>Pseudomonadota</taxon>
        <taxon>Alphaproteobacteria</taxon>
        <taxon>Hyphomonadales</taxon>
        <taxon>Hyphomonadaceae</taxon>
        <taxon>Hyphomonas</taxon>
    </lineage>
</organism>
<sequence>MITSRPSSAPRRPRPPGKAVWVAARMVLLMLMATAAWARQMAPGKTRNGVLRFAAARTRWLEHIFRCLLIVLRARPAAAKPVPFVVSRPLAPSGRTRRPRRASKQLSLSLWSLARGFEQAGKADPLLEDWKARQARARPAARPLLPRPGPALCPADPAALLEARLAALKAVLDDPHPHAARMAAILKAAGLCARRLKPVIPNGEIWAFFNHTSAHAPAAPSSGLRADTS</sequence>
<dbReference type="OrthoDB" id="10014613at2"/>
<proteinExistence type="predicted"/>
<keyword evidence="1" id="KW-0472">Membrane</keyword>